<name>A0ABV2ADQ8_9GAMM</name>
<gene>
    <name evidence="1" type="ORF">ABSH63_15265</name>
</gene>
<protein>
    <submittedName>
        <fullName evidence="1">Uncharacterized protein</fullName>
    </submittedName>
</protein>
<accession>A0ABV2ADQ8</accession>
<evidence type="ECO:0000313" key="2">
    <source>
        <dbReference type="Proteomes" id="UP001465331"/>
    </source>
</evidence>
<keyword evidence="2" id="KW-1185">Reference proteome</keyword>
<evidence type="ECO:0000313" key="1">
    <source>
        <dbReference type="EMBL" id="MES0875357.1"/>
    </source>
</evidence>
<organism evidence="1 2">
    <name type="scientific">Sinimarinibacterium thermocellulolyticum</name>
    <dbReference type="NCBI Taxonomy" id="3170016"/>
    <lineage>
        <taxon>Bacteria</taxon>
        <taxon>Pseudomonadati</taxon>
        <taxon>Pseudomonadota</taxon>
        <taxon>Gammaproteobacteria</taxon>
        <taxon>Nevskiales</taxon>
        <taxon>Nevskiaceae</taxon>
        <taxon>Sinimarinibacterium</taxon>
    </lineage>
</organism>
<reference evidence="1 2" key="1">
    <citation type="submission" date="2024-06" db="EMBL/GenBank/DDBJ databases">
        <authorList>
            <person name="Li Z."/>
            <person name="Jiang Y."/>
        </authorList>
    </citation>
    <scope>NUCLEOTIDE SEQUENCE [LARGE SCALE GENOMIC DNA]</scope>
    <source>
        <strain evidence="1 2">HSW-8</strain>
    </source>
</reference>
<comment type="caution">
    <text evidence="1">The sequence shown here is derived from an EMBL/GenBank/DDBJ whole genome shotgun (WGS) entry which is preliminary data.</text>
</comment>
<sequence>MSQHAPPHAGDVYAHSEQNHAKLAARYPDQFSGENIGLSWPDGWHRIVANVCAYAHEHQFPVQWHQIKEKFGCLRMYYRGGPLRMEIERFGQVSSVEVKGKRARVMAGFHDQVQAAESKSLKTCCRCGTSDAASAVSRRPFNGWWLTSCDACAVVIQAYCDLSPRQR</sequence>
<dbReference type="Proteomes" id="UP001465331">
    <property type="component" value="Unassembled WGS sequence"/>
</dbReference>
<dbReference type="RefSeq" id="WP_352890906.1">
    <property type="nucleotide sequence ID" value="NZ_JBEPIJ010000029.1"/>
</dbReference>
<dbReference type="EMBL" id="JBEPIJ010000029">
    <property type="protein sequence ID" value="MES0875357.1"/>
    <property type="molecule type" value="Genomic_DNA"/>
</dbReference>
<proteinExistence type="predicted"/>